<proteinExistence type="predicted"/>
<dbReference type="Pfam" id="PF13439">
    <property type="entry name" value="Glyco_transf_4"/>
    <property type="match status" value="1"/>
</dbReference>
<dbReference type="CDD" id="cd03801">
    <property type="entry name" value="GT4_PimA-like"/>
    <property type="match status" value="1"/>
</dbReference>
<dbReference type="PANTHER" id="PTHR12526:SF635">
    <property type="entry name" value="GLYCOSYL TRANSFERASE GROUP 1"/>
    <property type="match status" value="1"/>
</dbReference>
<dbReference type="GO" id="GO:0016757">
    <property type="term" value="F:glycosyltransferase activity"/>
    <property type="evidence" value="ECO:0007669"/>
    <property type="project" value="TreeGrafter"/>
</dbReference>
<evidence type="ECO:0000313" key="4">
    <source>
        <dbReference type="EMBL" id="AGB16227.1"/>
    </source>
</evidence>
<reference evidence="4" key="1">
    <citation type="submission" date="2011-09" db="EMBL/GenBank/DDBJ databases">
        <title>Complete sequence of Halovivax ruber XH-70.</title>
        <authorList>
            <consortium name="US DOE Joint Genome Institute"/>
            <person name="Lucas S."/>
            <person name="Han J."/>
            <person name="Lapidus A."/>
            <person name="Cheng J.-F."/>
            <person name="Goodwin L."/>
            <person name="Pitluck S."/>
            <person name="Peters L."/>
            <person name="Mikhailova N."/>
            <person name="Davenport K."/>
            <person name="Detter J.C."/>
            <person name="Han C."/>
            <person name="Tapia R."/>
            <person name="Land M."/>
            <person name="Hauser L."/>
            <person name="Kyrpides N."/>
            <person name="Ivanova N."/>
            <person name="Pagani I."/>
            <person name="Sproer C."/>
            <person name="Anderson I."/>
            <person name="Woyke T."/>
        </authorList>
    </citation>
    <scope>NUCLEOTIDE SEQUENCE</scope>
    <source>
        <strain evidence="4">XH-70</strain>
    </source>
</reference>
<dbReference type="HOGENOM" id="CLU_009583_2_5_2"/>
<organism evidence="4 5">
    <name type="scientific">Halovivax ruber (strain DSM 18193 / JCM 13892 / XH-70)</name>
    <dbReference type="NCBI Taxonomy" id="797302"/>
    <lineage>
        <taxon>Archaea</taxon>
        <taxon>Methanobacteriati</taxon>
        <taxon>Methanobacteriota</taxon>
        <taxon>Stenosarchaea group</taxon>
        <taxon>Halobacteria</taxon>
        <taxon>Halobacteriales</taxon>
        <taxon>Natrialbaceae</taxon>
        <taxon>Halovivax</taxon>
    </lineage>
</organism>
<evidence type="ECO:0000259" key="3">
    <source>
        <dbReference type="Pfam" id="PF13439"/>
    </source>
</evidence>
<protein>
    <submittedName>
        <fullName evidence="4">Glycosyltransferase</fullName>
    </submittedName>
</protein>
<sequence>MRIGFFHDGAGTRQAGGIAVYTRRMAIELARLCDVTVCTTAGPATAPLSDAGVDIVELPPVDSTVASSAAAILPLGPQDVSKLRMVASAHRSGVLDRLERQVDVLVTFQALDDVILSRLVDVPTVRGFHSDFTQGIGSAIWERFTKTTTHVANSAFLAERVATEFGCDVDAIIHPGVDPDHFNPDRRPAFRRDRATLLFVGRLVEPKGIYDLVDAVAHVERPLELCVVGAGEADAVRRYARRRGVDAAVQLEGELPHDRLPGYYAAADVFCLPTHAESFGMANLEAMACGTPVVTTTVGGIETYFRAGTDGIAVSPGAPSELADAIDTLLGDDDRRQSAAIHGRRRAREFAWRRQAEHFAVFCRELCDGDREPAAADERRPKRAGTEPVATVPGSQD</sequence>
<dbReference type="OrthoDB" id="132546at2157"/>
<evidence type="ECO:0000256" key="1">
    <source>
        <dbReference type="SAM" id="MobiDB-lite"/>
    </source>
</evidence>
<dbReference type="EMBL" id="CP003050">
    <property type="protein sequence ID" value="AGB16227.1"/>
    <property type="molecule type" value="Genomic_DNA"/>
</dbReference>
<evidence type="ECO:0000313" key="5">
    <source>
        <dbReference type="Proteomes" id="UP000010846"/>
    </source>
</evidence>
<gene>
    <name evidence="4" type="ordered locus">Halru_1620</name>
</gene>
<dbReference type="RefSeq" id="WP_015300867.1">
    <property type="nucleotide sequence ID" value="NC_019964.1"/>
</dbReference>
<name>L0IE34_HALRX</name>
<keyword evidence="4" id="KW-0808">Transferase</keyword>
<dbReference type="AlphaFoldDB" id="L0IE34"/>
<keyword evidence="5" id="KW-1185">Reference proteome</keyword>
<dbReference type="STRING" id="797302.Halru_1620"/>
<dbReference type="SUPFAM" id="SSF53756">
    <property type="entry name" value="UDP-Glycosyltransferase/glycogen phosphorylase"/>
    <property type="match status" value="1"/>
</dbReference>
<dbReference type="Pfam" id="PF00534">
    <property type="entry name" value="Glycos_transf_1"/>
    <property type="match status" value="1"/>
</dbReference>
<dbReference type="KEGG" id="hru:Halru_1620"/>
<accession>L0IE34</accession>
<dbReference type="InterPro" id="IPR028098">
    <property type="entry name" value="Glyco_trans_4-like_N"/>
</dbReference>
<dbReference type="Proteomes" id="UP000010846">
    <property type="component" value="Chromosome"/>
</dbReference>
<feature type="domain" description="Glycosyl transferase family 1" evidence="2">
    <location>
        <begin position="189"/>
        <end position="344"/>
    </location>
</feature>
<dbReference type="eggNOG" id="arCOG01411">
    <property type="taxonomic scope" value="Archaea"/>
</dbReference>
<dbReference type="InterPro" id="IPR001296">
    <property type="entry name" value="Glyco_trans_1"/>
</dbReference>
<dbReference type="PANTHER" id="PTHR12526">
    <property type="entry name" value="GLYCOSYLTRANSFERASE"/>
    <property type="match status" value="1"/>
</dbReference>
<feature type="domain" description="Glycosyltransferase subfamily 4-like N-terminal" evidence="3">
    <location>
        <begin position="16"/>
        <end position="180"/>
    </location>
</feature>
<evidence type="ECO:0000259" key="2">
    <source>
        <dbReference type="Pfam" id="PF00534"/>
    </source>
</evidence>
<feature type="region of interest" description="Disordered" evidence="1">
    <location>
        <begin position="373"/>
        <end position="397"/>
    </location>
</feature>
<dbReference type="Gene3D" id="3.40.50.2000">
    <property type="entry name" value="Glycogen Phosphorylase B"/>
    <property type="match status" value="2"/>
</dbReference>
<dbReference type="GeneID" id="14376407"/>